<feature type="transmembrane region" description="Helical" evidence="3">
    <location>
        <begin position="403"/>
        <end position="422"/>
    </location>
</feature>
<feature type="transmembrane region" description="Helical" evidence="3">
    <location>
        <begin position="269"/>
        <end position="288"/>
    </location>
</feature>
<evidence type="ECO:0000313" key="4">
    <source>
        <dbReference type="EMBL" id="KAF2436221.1"/>
    </source>
</evidence>
<comment type="similarity">
    <text evidence="2">Belongs to the major facilitator superfamily. Monocarboxylate porter (TC 2.A.1.13) family.</text>
</comment>
<dbReference type="PANTHER" id="PTHR11360">
    <property type="entry name" value="MONOCARBOXYLATE TRANSPORTER"/>
    <property type="match status" value="1"/>
</dbReference>
<dbReference type="InterPro" id="IPR011701">
    <property type="entry name" value="MFS"/>
</dbReference>
<dbReference type="InterPro" id="IPR036259">
    <property type="entry name" value="MFS_trans_sf"/>
</dbReference>
<reference evidence="4" key="1">
    <citation type="journal article" date="2020" name="Stud. Mycol.">
        <title>101 Dothideomycetes genomes: a test case for predicting lifestyles and emergence of pathogens.</title>
        <authorList>
            <person name="Haridas S."/>
            <person name="Albert R."/>
            <person name="Binder M."/>
            <person name="Bloem J."/>
            <person name="Labutti K."/>
            <person name="Salamov A."/>
            <person name="Andreopoulos B."/>
            <person name="Baker S."/>
            <person name="Barry K."/>
            <person name="Bills G."/>
            <person name="Bluhm B."/>
            <person name="Cannon C."/>
            <person name="Castanera R."/>
            <person name="Culley D."/>
            <person name="Daum C."/>
            <person name="Ezra D."/>
            <person name="Gonzalez J."/>
            <person name="Henrissat B."/>
            <person name="Kuo A."/>
            <person name="Liang C."/>
            <person name="Lipzen A."/>
            <person name="Lutzoni F."/>
            <person name="Magnuson J."/>
            <person name="Mondo S."/>
            <person name="Nolan M."/>
            <person name="Ohm R."/>
            <person name="Pangilinan J."/>
            <person name="Park H.-J."/>
            <person name="Ramirez L."/>
            <person name="Alfaro M."/>
            <person name="Sun H."/>
            <person name="Tritt A."/>
            <person name="Yoshinaga Y."/>
            <person name="Zwiers L.-H."/>
            <person name="Turgeon B."/>
            <person name="Goodwin S."/>
            <person name="Spatafora J."/>
            <person name="Crous P."/>
            <person name="Grigoriev I."/>
        </authorList>
    </citation>
    <scope>NUCLEOTIDE SEQUENCE</scope>
    <source>
        <strain evidence="4">CBS 130266</strain>
    </source>
</reference>
<proteinExistence type="inferred from homology"/>
<comment type="subcellular location">
    <subcellularLocation>
        <location evidence="1">Membrane</location>
        <topology evidence="1">Multi-pass membrane protein</topology>
    </subcellularLocation>
</comment>
<evidence type="ECO:0000256" key="1">
    <source>
        <dbReference type="ARBA" id="ARBA00004141"/>
    </source>
</evidence>
<dbReference type="PANTHER" id="PTHR11360:SF287">
    <property type="entry name" value="MFS MONOCARBOXYLATE TRANSPORTER"/>
    <property type="match status" value="1"/>
</dbReference>
<feature type="transmembrane region" description="Helical" evidence="3">
    <location>
        <begin position="482"/>
        <end position="502"/>
    </location>
</feature>
<feature type="transmembrane region" description="Helical" evidence="3">
    <location>
        <begin position="313"/>
        <end position="337"/>
    </location>
</feature>
<feature type="transmembrane region" description="Helical" evidence="3">
    <location>
        <begin position="236"/>
        <end position="257"/>
    </location>
</feature>
<feature type="transmembrane region" description="Helical" evidence="3">
    <location>
        <begin position="103"/>
        <end position="122"/>
    </location>
</feature>
<dbReference type="GO" id="GO:0022857">
    <property type="term" value="F:transmembrane transporter activity"/>
    <property type="evidence" value="ECO:0007669"/>
    <property type="project" value="InterPro"/>
</dbReference>
<dbReference type="GO" id="GO:0016020">
    <property type="term" value="C:membrane"/>
    <property type="evidence" value="ECO:0007669"/>
    <property type="project" value="UniProtKB-SubCell"/>
</dbReference>
<accession>A0A9P4U429</accession>
<feature type="transmembrane region" description="Helical" evidence="3">
    <location>
        <begin position="442"/>
        <end position="462"/>
    </location>
</feature>
<dbReference type="Pfam" id="PF07690">
    <property type="entry name" value="MFS_1"/>
    <property type="match status" value="1"/>
</dbReference>
<feature type="transmembrane region" description="Helical" evidence="3">
    <location>
        <begin position="206"/>
        <end position="224"/>
    </location>
</feature>
<dbReference type="SUPFAM" id="SSF103473">
    <property type="entry name" value="MFS general substrate transporter"/>
    <property type="match status" value="1"/>
</dbReference>
<keyword evidence="3" id="KW-1133">Transmembrane helix</keyword>
<keyword evidence="3" id="KW-0472">Membrane</keyword>
<protein>
    <submittedName>
        <fullName evidence="4">MFS general substrate transporter</fullName>
    </submittedName>
</protein>
<name>A0A9P4U429_9PEZI</name>
<keyword evidence="3" id="KW-0812">Transmembrane</keyword>
<feature type="transmembrane region" description="Helical" evidence="3">
    <location>
        <begin position="175"/>
        <end position="194"/>
    </location>
</feature>
<keyword evidence="5" id="KW-1185">Reference proteome</keyword>
<comment type="caution">
    <text evidence="4">The sequence shown here is derived from an EMBL/GenBank/DDBJ whole genome shotgun (WGS) entry which is preliminary data.</text>
</comment>
<dbReference type="AlphaFoldDB" id="A0A9P4U429"/>
<dbReference type="EMBL" id="MU007011">
    <property type="protein sequence ID" value="KAF2436221.1"/>
    <property type="molecule type" value="Genomic_DNA"/>
</dbReference>
<sequence>METAAQVDLARTEAPADEVIASALGQGLLHLNPVSTSSTNNGGPQLHKLNSRGSSAITTQVRLGPKGQSQQFEIDDDSRLNSSDFGESGQGSVFTLQPVDEGFGAWSYVASAFAMYIVVWGFPQAFPIFQTYLSSGSKAKFPDSMILPLLAPGIQDIQEGIMFQFLPRFAHHPRMIVIGGIAIMILSIFLASCATTSWQVVVSQGILFGIGGIMLNFVHVSAFSEWFDKKQSQAMGIVWLGYRFGALAFPLICQWLLDNHGYEKTLRILVAPMLALLLPSIFLLRGRYPVAAVKVVSVNPPVSKLAALRTPKVAFYLLVSTTWNLIVFVPLTFITKVGADIGVSRADQALAQSLLILSLMLGTYGLAKMSDDGFHPRFLSYSAMATSFAHILLLGFCKNRFTLFAYAVSVGLASGGFDNSLFSFYGEVSGKNSELFTSVHSLFSFCRGLATLSVGSVGMALIRRSPPINLSSYAIAKYQYLVVYAGGMSALTSVLVVLYTSLDHKQASPAPQPHVAGSNEHEEL</sequence>
<evidence type="ECO:0000256" key="2">
    <source>
        <dbReference type="ARBA" id="ARBA00006727"/>
    </source>
</evidence>
<evidence type="ECO:0000313" key="5">
    <source>
        <dbReference type="Proteomes" id="UP000800235"/>
    </source>
</evidence>
<organism evidence="4 5">
    <name type="scientific">Tothia fuscella</name>
    <dbReference type="NCBI Taxonomy" id="1048955"/>
    <lineage>
        <taxon>Eukaryota</taxon>
        <taxon>Fungi</taxon>
        <taxon>Dikarya</taxon>
        <taxon>Ascomycota</taxon>
        <taxon>Pezizomycotina</taxon>
        <taxon>Dothideomycetes</taxon>
        <taxon>Pleosporomycetidae</taxon>
        <taxon>Venturiales</taxon>
        <taxon>Cylindrosympodiaceae</taxon>
        <taxon>Tothia</taxon>
    </lineage>
</organism>
<dbReference type="InterPro" id="IPR050327">
    <property type="entry name" value="Proton-linked_MCT"/>
</dbReference>
<dbReference type="OrthoDB" id="2213137at2759"/>
<dbReference type="Proteomes" id="UP000800235">
    <property type="component" value="Unassembled WGS sequence"/>
</dbReference>
<gene>
    <name evidence="4" type="ORF">EJ08DRAFT_645225</name>
</gene>
<evidence type="ECO:0000256" key="3">
    <source>
        <dbReference type="SAM" id="Phobius"/>
    </source>
</evidence>
<dbReference type="Gene3D" id="1.20.1250.20">
    <property type="entry name" value="MFS general substrate transporter like domains"/>
    <property type="match status" value="1"/>
</dbReference>
<feature type="transmembrane region" description="Helical" evidence="3">
    <location>
        <begin position="378"/>
        <end position="396"/>
    </location>
</feature>